<protein>
    <submittedName>
        <fullName evidence="1">DddA-like double-stranded DNA deaminase toxin</fullName>
    </submittedName>
</protein>
<gene>
    <name evidence="1" type="ORF">AAFH96_10540</name>
</gene>
<evidence type="ECO:0000313" key="1">
    <source>
        <dbReference type="EMBL" id="MFB6393541.1"/>
    </source>
</evidence>
<dbReference type="Proteomes" id="UP001582793">
    <property type="component" value="Unassembled WGS sequence"/>
</dbReference>
<dbReference type="RefSeq" id="WP_375733969.1">
    <property type="nucleotide sequence ID" value="NZ_JBCGDC010000023.1"/>
</dbReference>
<reference evidence="1 2" key="1">
    <citation type="submission" date="2024-04" db="EMBL/GenBank/DDBJ databases">
        <title>Polymorphospora sp. isolated from Baiyangdian Lake in Xiong'an New Area.</title>
        <authorList>
            <person name="Zhang X."/>
            <person name="Liu J."/>
        </authorList>
    </citation>
    <scope>NUCLEOTIDE SEQUENCE [LARGE SCALE GENOMIC DNA]</scope>
    <source>
        <strain evidence="1 2">2-325</strain>
    </source>
</reference>
<comment type="caution">
    <text evidence="1">The sequence shown here is derived from an EMBL/GenBank/DDBJ whole genome shotgun (WGS) entry which is preliminary data.</text>
</comment>
<keyword evidence="2" id="KW-1185">Reference proteome</keyword>
<dbReference type="EMBL" id="JBCGDC010000023">
    <property type="protein sequence ID" value="MFB6393541.1"/>
    <property type="molecule type" value="Genomic_DNA"/>
</dbReference>
<name>A0ABV5CR75_9ACTN</name>
<evidence type="ECO:0000313" key="2">
    <source>
        <dbReference type="Proteomes" id="UP001582793"/>
    </source>
</evidence>
<accession>A0ABV5CR75</accession>
<proteinExistence type="predicted"/>
<sequence>MSAAAELLSRRTGPHDKTEAVLLAGDTVVHDPVFAAESDGRLRSRQIRDGNLPAAGVGLRPPLAQAVVMDHAEAQAAAVLRRPGAPTDATLVINNAPCDDPNLPLVCEKILAKILPAGSRLTVYLTNSDRTWLHRVYTGTGEGIRR</sequence>
<organism evidence="1 2">
    <name type="scientific">Polymorphospora lycopeni</name>
    <dbReference type="NCBI Taxonomy" id="3140240"/>
    <lineage>
        <taxon>Bacteria</taxon>
        <taxon>Bacillati</taxon>
        <taxon>Actinomycetota</taxon>
        <taxon>Actinomycetes</taxon>
        <taxon>Micromonosporales</taxon>
        <taxon>Micromonosporaceae</taxon>
        <taxon>Polymorphospora</taxon>
    </lineage>
</organism>
<dbReference type="InterPro" id="IPR032724">
    <property type="entry name" value="SCP1.201-like"/>
</dbReference>
<dbReference type="Pfam" id="PF14428">
    <property type="entry name" value="DddA-like"/>
    <property type="match status" value="1"/>
</dbReference>